<evidence type="ECO:0000313" key="2">
    <source>
        <dbReference type="Proteomes" id="UP000001745"/>
    </source>
</evidence>
<dbReference type="Gene3D" id="3.30.710.10">
    <property type="entry name" value="Potassium Channel Kv1.1, Chain A"/>
    <property type="match status" value="1"/>
</dbReference>
<dbReference type="PhylomeDB" id="B8MGB8"/>
<accession>B8MGB8</accession>
<dbReference type="GeneID" id="8099140"/>
<proteinExistence type="predicted"/>
<dbReference type="EMBL" id="EQ962656">
    <property type="protein sequence ID" value="EED16238.1"/>
    <property type="molecule type" value="Genomic_DNA"/>
</dbReference>
<dbReference type="PANTHER" id="PTHR47843:SF2">
    <property type="entry name" value="BTB DOMAIN-CONTAINING PROTEIN"/>
    <property type="match status" value="1"/>
</dbReference>
<organism evidence="1 2">
    <name type="scientific">Talaromyces stipitatus (strain ATCC 10500 / CBS 375.48 / QM 6759 / NRRL 1006)</name>
    <name type="common">Penicillium stipitatum</name>
    <dbReference type="NCBI Taxonomy" id="441959"/>
    <lineage>
        <taxon>Eukaryota</taxon>
        <taxon>Fungi</taxon>
        <taxon>Dikarya</taxon>
        <taxon>Ascomycota</taxon>
        <taxon>Pezizomycotina</taxon>
        <taxon>Eurotiomycetes</taxon>
        <taxon>Eurotiomycetidae</taxon>
        <taxon>Eurotiales</taxon>
        <taxon>Trichocomaceae</taxon>
        <taxon>Talaromyces</taxon>
        <taxon>Talaromyces sect. Talaromyces</taxon>
    </lineage>
</organism>
<dbReference type="InParanoid" id="B8MGB8"/>
<dbReference type="VEuPathDB" id="FungiDB:TSTA_013410"/>
<dbReference type="STRING" id="441959.B8MGB8"/>
<dbReference type="OrthoDB" id="9997739at2759"/>
<dbReference type="PANTHER" id="PTHR47843">
    <property type="entry name" value="BTB DOMAIN-CONTAINING PROTEIN-RELATED"/>
    <property type="match status" value="1"/>
</dbReference>
<keyword evidence="2" id="KW-1185">Reference proteome</keyword>
<dbReference type="Proteomes" id="UP000001745">
    <property type="component" value="Unassembled WGS sequence"/>
</dbReference>
<dbReference type="HOGENOM" id="CLU_056399_3_0_1"/>
<dbReference type="eggNOG" id="ENOG502R185">
    <property type="taxonomic scope" value="Eukaryota"/>
</dbReference>
<gene>
    <name evidence="1" type="ORF">TSTA_013410</name>
</gene>
<evidence type="ECO:0000313" key="1">
    <source>
        <dbReference type="EMBL" id="EED16238.1"/>
    </source>
</evidence>
<dbReference type="AlphaFoldDB" id="B8MGB8"/>
<dbReference type="RefSeq" id="XP_002483472.1">
    <property type="nucleotide sequence ID" value="XM_002483427.1"/>
</dbReference>
<protein>
    <recommendedName>
        <fullName evidence="3">BTB domain-containing protein</fullName>
    </recommendedName>
</protein>
<name>B8MGB8_TALSN</name>
<evidence type="ECO:0008006" key="3">
    <source>
        <dbReference type="Google" id="ProtNLM"/>
    </source>
</evidence>
<dbReference type="InterPro" id="IPR011333">
    <property type="entry name" value="SKP1/BTB/POZ_sf"/>
</dbReference>
<reference evidence="2" key="1">
    <citation type="journal article" date="2015" name="Genome Announc.">
        <title>Genome sequence of the AIDS-associated pathogen Penicillium marneffei (ATCC18224) and its near taxonomic relative Talaromyces stipitatus (ATCC10500).</title>
        <authorList>
            <person name="Nierman W.C."/>
            <person name="Fedorova-Abrams N.D."/>
            <person name="Andrianopoulos A."/>
        </authorList>
    </citation>
    <scope>NUCLEOTIDE SEQUENCE [LARGE SCALE GENOMIC DNA]</scope>
    <source>
        <strain evidence="2">ATCC 10500 / CBS 375.48 / QM 6759 / NRRL 1006</strain>
    </source>
</reference>
<sequence length="250" mass="28712">MSASRIIKSPLITFEVGEDKTPVKIHAAAVQNLSDPLTERICDEGCDGKAVTLEGVEDETFCRFMEFAYCAQHVQSAQHSNINRLENDGSARDPHRLYLTTPVARTILPAPNTSPFYRRFSKQFRSLEFNNVPAMRSVNPNIIFHTKLYVFATEFQVLSLRRQCLSKLHRDLCEFYMNPSDANLVLDLIEYVYTHTAQYELGEESPLRSLVFQYILCHIDKLVVQERFEEIVSRTGGLAISILREFLKAW</sequence>